<protein>
    <recommendedName>
        <fullName evidence="8">ATP-grasp domain-containing protein</fullName>
    </recommendedName>
</protein>
<dbReference type="SUPFAM" id="SSF51246">
    <property type="entry name" value="Rudiment single hybrid motif"/>
    <property type="match status" value="1"/>
</dbReference>
<dbReference type="PANTHER" id="PTHR48095">
    <property type="entry name" value="PYRUVATE CARBOXYLASE SUBUNIT A"/>
    <property type="match status" value="1"/>
</dbReference>
<dbReference type="PROSITE" id="PS50975">
    <property type="entry name" value="ATP_GRASP"/>
    <property type="match status" value="1"/>
</dbReference>
<dbReference type="PROSITE" id="PS00867">
    <property type="entry name" value="CPSASE_2"/>
    <property type="match status" value="1"/>
</dbReference>
<dbReference type="SUPFAM" id="SSF56059">
    <property type="entry name" value="Glutathione synthetase ATP-binding domain-like"/>
    <property type="match status" value="1"/>
</dbReference>
<name>A0A382EC54_9ZZZZ</name>
<evidence type="ECO:0000256" key="4">
    <source>
        <dbReference type="ARBA" id="ARBA00023267"/>
    </source>
</evidence>
<dbReference type="GO" id="GO:0005524">
    <property type="term" value="F:ATP binding"/>
    <property type="evidence" value="ECO:0007669"/>
    <property type="project" value="UniProtKB-KW"/>
</dbReference>
<dbReference type="PANTHER" id="PTHR48095:SF2">
    <property type="entry name" value="BIOTIN CARBOXYLASE, CHLOROPLASTIC"/>
    <property type="match status" value="1"/>
</dbReference>
<dbReference type="FunFam" id="3.30.1490.20:FF:000018">
    <property type="entry name" value="Biotin carboxylase"/>
    <property type="match status" value="1"/>
</dbReference>
<feature type="domain" description="ATP-grasp" evidence="5">
    <location>
        <begin position="6"/>
        <end position="181"/>
    </location>
</feature>
<evidence type="ECO:0000256" key="2">
    <source>
        <dbReference type="ARBA" id="ARBA00022741"/>
    </source>
</evidence>
<evidence type="ECO:0008006" key="8">
    <source>
        <dbReference type="Google" id="ProtNLM"/>
    </source>
</evidence>
<keyword evidence="3" id="KW-0067">ATP-binding</keyword>
<evidence type="ECO:0000256" key="1">
    <source>
        <dbReference type="ARBA" id="ARBA00022598"/>
    </source>
</evidence>
<dbReference type="EMBL" id="UINC01043754">
    <property type="protein sequence ID" value="SVB48230.1"/>
    <property type="molecule type" value="Genomic_DNA"/>
</dbReference>
<dbReference type="AlphaFoldDB" id="A0A382EC54"/>
<evidence type="ECO:0000313" key="7">
    <source>
        <dbReference type="EMBL" id="SVB48230.1"/>
    </source>
</evidence>
<evidence type="ECO:0000256" key="3">
    <source>
        <dbReference type="ARBA" id="ARBA00022840"/>
    </source>
</evidence>
<dbReference type="GO" id="GO:0046872">
    <property type="term" value="F:metal ion binding"/>
    <property type="evidence" value="ECO:0007669"/>
    <property type="project" value="InterPro"/>
</dbReference>
<dbReference type="InterPro" id="IPR011761">
    <property type="entry name" value="ATP-grasp"/>
</dbReference>
<feature type="non-terminal residue" evidence="7">
    <location>
        <position position="1"/>
    </location>
</feature>
<evidence type="ECO:0000259" key="6">
    <source>
        <dbReference type="PROSITE" id="PS50979"/>
    </source>
</evidence>
<dbReference type="InterPro" id="IPR013815">
    <property type="entry name" value="ATP_grasp_subdomain_1"/>
</dbReference>
<sequence>ILSGSEDAKEKANKMGYPVMLKASAGGGGRGMRLVNDEAEVDNAYKSANREAVTAFGNGDIYIEKFIENPRHIEVQILADAHGNAIHLGERECSIQRRHQKLVEESPSPVVDEETRKKIGDAAVKGAKAVNYLGVGTVEFLMDKDRNFYFMEMNTRIQVEHPVTEMVTGADLIKQQIRMHAGEKYPEYLQNFKLRGHSIECRLNAEDPSNDFMPFPSEITSFHMPGGKGVRVDTHAYAGYKIPSHYDSMIGKLIVHAKNRERAINRMQRALEETIIEGPKTTIPYHRAIMDDERFKAGNFDTSFLETFEYDSEKYMHKEGIS</sequence>
<evidence type="ECO:0000259" key="5">
    <source>
        <dbReference type="PROSITE" id="PS50975"/>
    </source>
</evidence>
<dbReference type="InterPro" id="IPR011054">
    <property type="entry name" value="Rudment_hybrid_motif"/>
</dbReference>
<dbReference type="InterPro" id="IPR005479">
    <property type="entry name" value="CPAse_ATP-bd"/>
</dbReference>
<dbReference type="PROSITE" id="PS00866">
    <property type="entry name" value="CPSASE_1"/>
    <property type="match status" value="1"/>
</dbReference>
<feature type="domain" description="Biotin carboxylation" evidence="6">
    <location>
        <begin position="1"/>
        <end position="310"/>
    </location>
</feature>
<keyword evidence="2" id="KW-0547">Nucleotide-binding</keyword>
<dbReference type="InterPro" id="IPR051602">
    <property type="entry name" value="ACC_Biotin_Carboxylase"/>
</dbReference>
<dbReference type="InterPro" id="IPR005482">
    <property type="entry name" value="Biotin_COase_C"/>
</dbReference>
<dbReference type="Pfam" id="PF02785">
    <property type="entry name" value="Biotin_carb_C"/>
    <property type="match status" value="1"/>
</dbReference>
<accession>A0A382EC54</accession>
<dbReference type="Pfam" id="PF02786">
    <property type="entry name" value="CPSase_L_D2"/>
    <property type="match status" value="1"/>
</dbReference>
<keyword evidence="4" id="KW-0092">Biotin</keyword>
<organism evidence="7">
    <name type="scientific">marine metagenome</name>
    <dbReference type="NCBI Taxonomy" id="408172"/>
    <lineage>
        <taxon>unclassified sequences</taxon>
        <taxon>metagenomes</taxon>
        <taxon>ecological metagenomes</taxon>
    </lineage>
</organism>
<dbReference type="Gene3D" id="3.30.1490.20">
    <property type="entry name" value="ATP-grasp fold, A domain"/>
    <property type="match status" value="1"/>
</dbReference>
<dbReference type="InterPro" id="IPR011764">
    <property type="entry name" value="Biotin_carboxylation_dom"/>
</dbReference>
<dbReference type="GO" id="GO:0016874">
    <property type="term" value="F:ligase activity"/>
    <property type="evidence" value="ECO:0007669"/>
    <property type="project" value="UniProtKB-KW"/>
</dbReference>
<gene>
    <name evidence="7" type="ORF">METZ01_LOCUS201084</name>
</gene>
<dbReference type="Gene3D" id="3.30.470.20">
    <property type="entry name" value="ATP-grasp fold, B domain"/>
    <property type="match status" value="1"/>
</dbReference>
<keyword evidence="1" id="KW-0436">Ligase</keyword>
<proteinExistence type="predicted"/>
<dbReference type="SMART" id="SM00878">
    <property type="entry name" value="Biotin_carb_C"/>
    <property type="match status" value="1"/>
</dbReference>
<dbReference type="PROSITE" id="PS50979">
    <property type="entry name" value="BC"/>
    <property type="match status" value="1"/>
</dbReference>
<reference evidence="7" key="1">
    <citation type="submission" date="2018-05" db="EMBL/GenBank/DDBJ databases">
        <authorList>
            <person name="Lanie J.A."/>
            <person name="Ng W.-L."/>
            <person name="Kazmierczak K.M."/>
            <person name="Andrzejewski T.M."/>
            <person name="Davidsen T.M."/>
            <person name="Wayne K.J."/>
            <person name="Tettelin H."/>
            <person name="Glass J.I."/>
            <person name="Rusch D."/>
            <person name="Podicherti R."/>
            <person name="Tsui H.-C.T."/>
            <person name="Winkler M.E."/>
        </authorList>
    </citation>
    <scope>NUCLEOTIDE SEQUENCE</scope>
</reference>